<gene>
    <name evidence="1" type="ORF">ACFFNY_13500</name>
</gene>
<proteinExistence type="predicted"/>
<accession>A0ABV5VWH3</accession>
<comment type="caution">
    <text evidence="1">The sequence shown here is derived from an EMBL/GenBank/DDBJ whole genome shotgun (WGS) entry which is preliminary data.</text>
</comment>
<sequence length="166" mass="18341">MTTLYFRDNFFSSGETPITDADGRTTGVLDLHGMFNSGITVRDASGRTAAAGKFRFFSNAWIVSDSAGNELGLLRERIAFFKKRYVYESPRLGEFTIESPAFSREYVVSDGRDETAAHFRKVSGAFESGAYELNNRSSLPDEELVAVVMGVHAIMKRHQSSAASHP</sequence>
<evidence type="ECO:0000313" key="1">
    <source>
        <dbReference type="EMBL" id="MFB9752576.1"/>
    </source>
</evidence>
<dbReference type="EMBL" id="JBHMAG010000012">
    <property type="protein sequence ID" value="MFB9752576.1"/>
    <property type="molecule type" value="Genomic_DNA"/>
</dbReference>
<dbReference type="InterPro" id="IPR007612">
    <property type="entry name" value="LOR"/>
</dbReference>
<evidence type="ECO:0000313" key="2">
    <source>
        <dbReference type="Proteomes" id="UP001589619"/>
    </source>
</evidence>
<reference evidence="1 2" key="1">
    <citation type="submission" date="2024-09" db="EMBL/GenBank/DDBJ databases">
        <authorList>
            <person name="Sun Q."/>
            <person name="Mori K."/>
        </authorList>
    </citation>
    <scope>NUCLEOTIDE SEQUENCE [LARGE SCALE GENOMIC DNA]</scope>
    <source>
        <strain evidence="1 2">JCM 12520</strain>
    </source>
</reference>
<keyword evidence="2" id="KW-1185">Reference proteome</keyword>
<protein>
    <recommendedName>
        <fullName evidence="3">LURP-one-related family protein</fullName>
    </recommendedName>
</protein>
<dbReference type="RefSeq" id="WP_344903860.1">
    <property type="nucleotide sequence ID" value="NZ_BAAAYO010000001.1"/>
</dbReference>
<name>A0ABV5VWH3_9BACL</name>
<organism evidence="1 2">
    <name type="scientific">Paenibacillus hodogayensis</name>
    <dbReference type="NCBI Taxonomy" id="279208"/>
    <lineage>
        <taxon>Bacteria</taxon>
        <taxon>Bacillati</taxon>
        <taxon>Bacillota</taxon>
        <taxon>Bacilli</taxon>
        <taxon>Bacillales</taxon>
        <taxon>Paenibacillaceae</taxon>
        <taxon>Paenibacillus</taxon>
    </lineage>
</organism>
<dbReference type="Pfam" id="PF04525">
    <property type="entry name" value="LOR"/>
    <property type="match status" value="1"/>
</dbReference>
<evidence type="ECO:0008006" key="3">
    <source>
        <dbReference type="Google" id="ProtNLM"/>
    </source>
</evidence>
<dbReference type="Proteomes" id="UP001589619">
    <property type="component" value="Unassembled WGS sequence"/>
</dbReference>